<comment type="catalytic activity">
    <reaction evidence="9 10">
        <text>L-arginyl-[protein] + NAD(+) = N(omega)-(ADP-D-ribosyl)-L-arginyl-[protein] + nicotinamide + H(+)</text>
        <dbReference type="Rhea" id="RHEA:19149"/>
        <dbReference type="Rhea" id="RHEA-COMP:10532"/>
        <dbReference type="Rhea" id="RHEA-COMP:15087"/>
        <dbReference type="ChEBI" id="CHEBI:15378"/>
        <dbReference type="ChEBI" id="CHEBI:17154"/>
        <dbReference type="ChEBI" id="CHEBI:29965"/>
        <dbReference type="ChEBI" id="CHEBI:57540"/>
        <dbReference type="ChEBI" id="CHEBI:142554"/>
        <dbReference type="EC" id="2.4.2.31"/>
    </reaction>
</comment>
<name>A0A6P5IWW5_PHACI</name>
<evidence type="ECO:0000256" key="7">
    <source>
        <dbReference type="ARBA" id="ARBA00023027"/>
    </source>
</evidence>
<organism evidence="12 13">
    <name type="scientific">Phascolarctos cinereus</name>
    <name type="common">Koala</name>
    <dbReference type="NCBI Taxonomy" id="38626"/>
    <lineage>
        <taxon>Eukaryota</taxon>
        <taxon>Metazoa</taxon>
        <taxon>Chordata</taxon>
        <taxon>Craniata</taxon>
        <taxon>Vertebrata</taxon>
        <taxon>Euteleostomi</taxon>
        <taxon>Mammalia</taxon>
        <taxon>Metatheria</taxon>
        <taxon>Diprotodontia</taxon>
        <taxon>Phascolarctidae</taxon>
        <taxon>Phascolarctos</taxon>
    </lineage>
</organism>
<feature type="transmembrane region" description="Helical" evidence="11">
    <location>
        <begin position="70"/>
        <end position="91"/>
    </location>
</feature>
<evidence type="ECO:0000256" key="11">
    <source>
        <dbReference type="SAM" id="Phobius"/>
    </source>
</evidence>
<dbReference type="KEGG" id="pcw:110195162"/>
<dbReference type="RefSeq" id="XP_020823446.1">
    <property type="nucleotide sequence ID" value="XM_020967787.1"/>
</dbReference>
<dbReference type="GeneID" id="110195162"/>
<evidence type="ECO:0000256" key="10">
    <source>
        <dbReference type="RuleBase" id="RU361228"/>
    </source>
</evidence>
<evidence type="ECO:0000256" key="8">
    <source>
        <dbReference type="ARBA" id="ARBA00023157"/>
    </source>
</evidence>
<evidence type="ECO:0000256" key="4">
    <source>
        <dbReference type="ARBA" id="ARBA00022695"/>
    </source>
</evidence>
<keyword evidence="6 10" id="KW-0521">NADP</keyword>
<dbReference type="PROSITE" id="PS01291">
    <property type="entry name" value="ART"/>
    <property type="match status" value="1"/>
</dbReference>
<keyword evidence="5" id="KW-0732">Signal</keyword>
<evidence type="ECO:0000256" key="6">
    <source>
        <dbReference type="ARBA" id="ARBA00022857"/>
    </source>
</evidence>
<dbReference type="Proteomes" id="UP000515140">
    <property type="component" value="Unplaced"/>
</dbReference>
<dbReference type="GO" id="GO:0016779">
    <property type="term" value="F:nucleotidyltransferase activity"/>
    <property type="evidence" value="ECO:0007669"/>
    <property type="project" value="UniProtKB-KW"/>
</dbReference>
<dbReference type="PRINTS" id="PR00970">
    <property type="entry name" value="RIBTRNSFRASE"/>
</dbReference>
<dbReference type="Gene3D" id="3.90.176.10">
    <property type="entry name" value="Toxin ADP-ribosyltransferase, Chain A, domain 1"/>
    <property type="match status" value="1"/>
</dbReference>
<dbReference type="PANTHER" id="PTHR10339:SF24">
    <property type="entry name" value="T-CELL ECTO-ADP-RIBOSYLTRANSFERASE 1-RELATED"/>
    <property type="match status" value="1"/>
</dbReference>
<evidence type="ECO:0000256" key="9">
    <source>
        <dbReference type="ARBA" id="ARBA00047597"/>
    </source>
</evidence>
<keyword evidence="11" id="KW-0812">Transmembrane</keyword>
<evidence type="ECO:0000256" key="3">
    <source>
        <dbReference type="ARBA" id="ARBA00022679"/>
    </source>
</evidence>
<keyword evidence="7 10" id="KW-0520">NAD</keyword>
<keyword evidence="11" id="KW-1133">Transmembrane helix</keyword>
<keyword evidence="4" id="KW-0548">Nucleotidyltransferase</keyword>
<accession>A0A6P5IWW5</accession>
<dbReference type="PANTHER" id="PTHR10339">
    <property type="entry name" value="ADP-RIBOSYLTRANSFERASE"/>
    <property type="match status" value="1"/>
</dbReference>
<dbReference type="GO" id="GO:0106274">
    <property type="term" value="F:NAD+-protein-arginine ADP-ribosyltransferase activity"/>
    <property type="evidence" value="ECO:0007669"/>
    <property type="project" value="UniProtKB-EC"/>
</dbReference>
<dbReference type="FunFam" id="3.90.176.10:FF:000001">
    <property type="entry name" value="NAD(P)(+)--arginine ADP-ribosyltransferase"/>
    <property type="match status" value="1"/>
</dbReference>
<keyword evidence="2 10" id="KW-0328">Glycosyltransferase</keyword>
<dbReference type="GO" id="GO:0003950">
    <property type="term" value="F:NAD+ poly-ADP-ribosyltransferase activity"/>
    <property type="evidence" value="ECO:0007669"/>
    <property type="project" value="TreeGrafter"/>
</dbReference>
<dbReference type="EC" id="2.4.2.31" evidence="10"/>
<evidence type="ECO:0000313" key="13">
    <source>
        <dbReference type="RefSeq" id="XP_020823446.1"/>
    </source>
</evidence>
<keyword evidence="12" id="KW-1185">Reference proteome</keyword>
<evidence type="ECO:0000256" key="5">
    <source>
        <dbReference type="ARBA" id="ARBA00022729"/>
    </source>
</evidence>
<dbReference type="PROSITE" id="PS51996">
    <property type="entry name" value="TR_MART"/>
    <property type="match status" value="1"/>
</dbReference>
<dbReference type="InterPro" id="IPR000768">
    <property type="entry name" value="ART"/>
</dbReference>
<evidence type="ECO:0000256" key="2">
    <source>
        <dbReference type="ARBA" id="ARBA00022676"/>
    </source>
</evidence>
<reference evidence="13" key="1">
    <citation type="submission" date="2025-08" db="UniProtKB">
        <authorList>
            <consortium name="RefSeq"/>
        </authorList>
    </citation>
    <scope>IDENTIFICATION</scope>
    <source>
        <tissue evidence="13">Spleen</tissue>
    </source>
</reference>
<protein>
    <recommendedName>
        <fullName evidence="10">NAD(P)(+)--arginine ADP-ribosyltransferase</fullName>
        <ecNumber evidence="10">2.4.2.31</ecNumber>
    </recommendedName>
    <alternativeName>
        <fullName evidence="10">Mono(ADP-ribosyl)transferase</fullName>
    </alternativeName>
</protein>
<dbReference type="SUPFAM" id="SSF56399">
    <property type="entry name" value="ADP-ribosylation"/>
    <property type="match status" value="1"/>
</dbReference>
<keyword evidence="3 10" id="KW-0808">Transferase</keyword>
<dbReference type="InParanoid" id="A0A6P5IWW5"/>
<gene>
    <name evidence="13" type="primary">LOC110195162</name>
</gene>
<dbReference type="Pfam" id="PF01129">
    <property type="entry name" value="ART"/>
    <property type="match status" value="1"/>
</dbReference>
<proteinExistence type="inferred from homology"/>
<dbReference type="AlphaFoldDB" id="A0A6P5IWW5"/>
<keyword evidence="8" id="KW-1015">Disulfide bond</keyword>
<evidence type="ECO:0000313" key="12">
    <source>
        <dbReference type="Proteomes" id="UP000515140"/>
    </source>
</evidence>
<comment type="similarity">
    <text evidence="1 10">Belongs to the Arg-specific ADP-ribosyltransferase family.</text>
</comment>
<sequence length="360" mass="41220">MLSLRLKEAKPAFLLTQSGIQGSSSYSILKTDSFLCDTSITSQNTRALEDLSIENRDKKRQEDLKMNCKWKIIITTVIVVMIIGIIGLVIYEENVEMPENVISLEHNAFDDQYVGCEETMEMRAKELLAQERAMNSNFNEVWENAEIEWENMSTEKKRMKMPFEVAVIAYTMEKKKIYPAFNQAVRKCCASWEAYMNNFHFKALHFYLTRAVQILKRSCKDVYRGISVKQYPDGTGEMRFGQLASTSLKQYVARRFTNGSGTLYKVHTCEGAPIEHLSAYPDEKEVLIPPYEVFNVSRFSESEGFQNVELKSTRTFSKFNCAYLEAFGNKAAVRGQLTTILFSGVLTLVFQAHSQTLTEL</sequence>
<keyword evidence="11" id="KW-0472">Membrane</keyword>
<evidence type="ECO:0000256" key="1">
    <source>
        <dbReference type="ARBA" id="ARBA00009558"/>
    </source>
</evidence>
<dbReference type="InterPro" id="IPR050999">
    <property type="entry name" value="ADP-ribosyltransferase_ARG"/>
</dbReference>